<reference evidence="2" key="1">
    <citation type="submission" date="2023-06" db="EMBL/GenBank/DDBJ databases">
        <title>Genome-scale phylogeny and comparative genomics of the fungal order Sordariales.</title>
        <authorList>
            <consortium name="Lawrence Berkeley National Laboratory"/>
            <person name="Hensen N."/>
            <person name="Bonometti L."/>
            <person name="Westerberg I."/>
            <person name="Brannstrom I.O."/>
            <person name="Guillou S."/>
            <person name="Cros-Aarteil S."/>
            <person name="Calhoun S."/>
            <person name="Haridas S."/>
            <person name="Kuo A."/>
            <person name="Mondo S."/>
            <person name="Pangilinan J."/>
            <person name="Riley R."/>
            <person name="Labutti K."/>
            <person name="Andreopoulos B."/>
            <person name="Lipzen A."/>
            <person name="Chen C."/>
            <person name="Yanf M."/>
            <person name="Daum C."/>
            <person name="Ng V."/>
            <person name="Clum A."/>
            <person name="Steindorff A."/>
            <person name="Ohm R."/>
            <person name="Martin F."/>
            <person name="Silar P."/>
            <person name="Natvig D."/>
            <person name="Lalanne C."/>
            <person name="Gautier V."/>
            <person name="Ament-Velasquez S.L."/>
            <person name="Kruys A."/>
            <person name="Hutchinson M.I."/>
            <person name="Powell A.J."/>
            <person name="Barry K."/>
            <person name="Miller A.N."/>
            <person name="Grigoriev I.V."/>
            <person name="Debuchy R."/>
            <person name="Gladieux P."/>
            <person name="Thoren M.H."/>
            <person name="Johannesson H."/>
        </authorList>
    </citation>
    <scope>NUCLEOTIDE SEQUENCE</scope>
    <source>
        <strain evidence="2">CBS 307.81</strain>
    </source>
</reference>
<dbReference type="AlphaFoldDB" id="A0AA40DAL4"/>
<evidence type="ECO:0000313" key="2">
    <source>
        <dbReference type="EMBL" id="KAK0666495.1"/>
    </source>
</evidence>
<protein>
    <submittedName>
        <fullName evidence="2">Uncharacterized protein</fullName>
    </submittedName>
</protein>
<dbReference type="Proteomes" id="UP001174997">
    <property type="component" value="Unassembled WGS sequence"/>
</dbReference>
<evidence type="ECO:0000313" key="3">
    <source>
        <dbReference type="Proteomes" id="UP001174997"/>
    </source>
</evidence>
<evidence type="ECO:0000256" key="1">
    <source>
        <dbReference type="SAM" id="MobiDB-lite"/>
    </source>
</evidence>
<sequence length="339" mass="38118">MVKHRRKPDKVPTQQQPQPVALLLPIAHQGLLQPRQTRDSSLDPCINSACNPLISLTRLMIEGVDHDDRYRMVEDEFLAVAGDFTRHLHAAEYQRLKGLARSQNAETISNISRPVTGEMTEMVKRRHAALNNASKQQKQLAPRATSDTEDEAAPPRKQPNPSSLQGLMDSPRKQAVPLTSFSSLLRGSSFRQPSPSRGRIPPPGLRRTESAFSVSVKREPTPDSDDLDGQAPWPLRRASTQPSQEPTLAAFPGAQPRARFRAVTAEPSKATSRLPERFQQQATQDTKHEDEEEDDNDFLSRIRARRLEQKRRRKSRVQNQQSGIKSESQEAALDEIPFI</sequence>
<feature type="compositionally biased region" description="Basic residues" evidence="1">
    <location>
        <begin position="302"/>
        <end position="316"/>
    </location>
</feature>
<keyword evidence="3" id="KW-1185">Reference proteome</keyword>
<name>A0AA40DAL4_9PEZI</name>
<proteinExistence type="predicted"/>
<gene>
    <name evidence="2" type="ORF">QBC41DRAFT_366859</name>
</gene>
<accession>A0AA40DAL4</accession>
<feature type="region of interest" description="Disordered" evidence="1">
    <location>
        <begin position="132"/>
        <end position="339"/>
    </location>
</feature>
<dbReference type="EMBL" id="JAULSY010000087">
    <property type="protein sequence ID" value="KAK0666495.1"/>
    <property type="molecule type" value="Genomic_DNA"/>
</dbReference>
<feature type="compositionally biased region" description="Low complexity" evidence="1">
    <location>
        <begin position="180"/>
        <end position="199"/>
    </location>
</feature>
<comment type="caution">
    <text evidence="2">The sequence shown here is derived from an EMBL/GenBank/DDBJ whole genome shotgun (WGS) entry which is preliminary data.</text>
</comment>
<organism evidence="2 3">
    <name type="scientific">Cercophora samala</name>
    <dbReference type="NCBI Taxonomy" id="330535"/>
    <lineage>
        <taxon>Eukaryota</taxon>
        <taxon>Fungi</taxon>
        <taxon>Dikarya</taxon>
        <taxon>Ascomycota</taxon>
        <taxon>Pezizomycotina</taxon>
        <taxon>Sordariomycetes</taxon>
        <taxon>Sordariomycetidae</taxon>
        <taxon>Sordariales</taxon>
        <taxon>Lasiosphaeriaceae</taxon>
        <taxon>Cercophora</taxon>
    </lineage>
</organism>
<feature type="compositionally biased region" description="Polar residues" evidence="1">
    <location>
        <begin position="317"/>
        <end position="326"/>
    </location>
</feature>